<organism evidence="2 3">
    <name type="scientific">Haladaptatus litoreus</name>
    <dbReference type="NCBI Taxonomy" id="553468"/>
    <lineage>
        <taxon>Archaea</taxon>
        <taxon>Methanobacteriati</taxon>
        <taxon>Methanobacteriota</taxon>
        <taxon>Stenosarchaea group</taxon>
        <taxon>Halobacteria</taxon>
        <taxon>Halobacteriales</taxon>
        <taxon>Haladaptataceae</taxon>
        <taxon>Haladaptatus</taxon>
    </lineage>
</organism>
<dbReference type="SUPFAM" id="SSF54637">
    <property type="entry name" value="Thioesterase/thiol ester dehydrase-isomerase"/>
    <property type="match status" value="1"/>
</dbReference>
<reference evidence="3" key="1">
    <citation type="submission" date="2017-01" db="EMBL/GenBank/DDBJ databases">
        <authorList>
            <person name="Varghese N."/>
            <person name="Submissions S."/>
        </authorList>
    </citation>
    <scope>NUCLEOTIDE SEQUENCE [LARGE SCALE GENOMIC DNA]</scope>
    <source>
        <strain evidence="3">CGMCC 1.7737</strain>
    </source>
</reference>
<keyword evidence="3" id="KW-1185">Reference proteome</keyword>
<dbReference type="CDD" id="cd03449">
    <property type="entry name" value="R_hydratase"/>
    <property type="match status" value="1"/>
</dbReference>
<dbReference type="InterPro" id="IPR002539">
    <property type="entry name" value="MaoC-like_dom"/>
</dbReference>
<evidence type="ECO:0000313" key="2">
    <source>
        <dbReference type="EMBL" id="SIR67646.1"/>
    </source>
</evidence>
<dbReference type="PANTHER" id="PTHR43437:SF3">
    <property type="entry name" value="HYDROXYACYL-THIOESTER DEHYDRATASE TYPE 2, MITOCHONDRIAL"/>
    <property type="match status" value="1"/>
</dbReference>
<dbReference type="GO" id="GO:0019171">
    <property type="term" value="F:(3R)-hydroxyacyl-[acyl-carrier-protein] dehydratase activity"/>
    <property type="evidence" value="ECO:0007669"/>
    <property type="project" value="TreeGrafter"/>
</dbReference>
<sequence>MVFSGLDRCSYFDFSTPSNSRVVNAEITINILYYVLLSSDTSFNMSKNESSVNPTRSITKSWLEASGHVLNSFVEVNRASLAAFGFSTEENSVDDEPTQNKQATWSFERSVEEPDNIALGDTVKFTKTLTDTDIGAFAQASGDTNPLHLDDEFAMQTRFGGRIVHGTLVSGLISAALARLPGLTIYLSQDLEFLRPVEPGETLTAVVEVIDVLDDNRYSLSTFVYNEDDQEIIKGKSTVLIDDLPDTE</sequence>
<proteinExistence type="predicted"/>
<dbReference type="InterPro" id="IPR029069">
    <property type="entry name" value="HotDog_dom_sf"/>
</dbReference>
<dbReference type="AlphaFoldDB" id="A0A1N7CVG1"/>
<name>A0A1N7CVG1_9EURY</name>
<dbReference type="Gene3D" id="3.10.129.10">
    <property type="entry name" value="Hotdog Thioesterase"/>
    <property type="match status" value="1"/>
</dbReference>
<dbReference type="PANTHER" id="PTHR43437">
    <property type="entry name" value="HYDROXYACYL-THIOESTER DEHYDRATASE TYPE 2, MITOCHONDRIAL-RELATED"/>
    <property type="match status" value="1"/>
</dbReference>
<dbReference type="GO" id="GO:0006633">
    <property type="term" value="P:fatty acid biosynthetic process"/>
    <property type="evidence" value="ECO:0007669"/>
    <property type="project" value="TreeGrafter"/>
</dbReference>
<dbReference type="EMBL" id="FTNO01000003">
    <property type="protein sequence ID" value="SIR67646.1"/>
    <property type="molecule type" value="Genomic_DNA"/>
</dbReference>
<dbReference type="Proteomes" id="UP000186914">
    <property type="component" value="Unassembled WGS sequence"/>
</dbReference>
<gene>
    <name evidence="2" type="ORF">SAMN05421858_3285</name>
</gene>
<accession>A0A1N7CVG1</accession>
<protein>
    <submittedName>
        <fullName evidence="2">Acyl dehydratase</fullName>
    </submittedName>
</protein>
<evidence type="ECO:0000259" key="1">
    <source>
        <dbReference type="Pfam" id="PF01575"/>
    </source>
</evidence>
<evidence type="ECO:0000313" key="3">
    <source>
        <dbReference type="Proteomes" id="UP000186914"/>
    </source>
</evidence>
<dbReference type="InterPro" id="IPR050965">
    <property type="entry name" value="UPF0336/Enoyl-CoA_hydratase"/>
</dbReference>
<feature type="domain" description="MaoC-like" evidence="1">
    <location>
        <begin position="119"/>
        <end position="211"/>
    </location>
</feature>
<dbReference type="Pfam" id="PF01575">
    <property type="entry name" value="MaoC_dehydratas"/>
    <property type="match status" value="1"/>
</dbReference>